<dbReference type="InterPro" id="IPR019004">
    <property type="entry name" value="YqeY/Aim41"/>
</dbReference>
<proteinExistence type="inferred from homology"/>
<dbReference type="Gene3D" id="1.10.1510.10">
    <property type="entry name" value="Uncharacterised protein YqeY/AIM41 PF09424, N-terminal domain"/>
    <property type="match status" value="1"/>
</dbReference>
<comment type="similarity">
    <text evidence="1">Belongs to the AIM41 family.</text>
</comment>
<evidence type="ECO:0000313" key="3">
    <source>
        <dbReference type="Proteomes" id="UP000521943"/>
    </source>
</evidence>
<evidence type="ECO:0000313" key="2">
    <source>
        <dbReference type="EMBL" id="KAF6760035.1"/>
    </source>
</evidence>
<dbReference type="GO" id="GO:0005739">
    <property type="term" value="C:mitochondrion"/>
    <property type="evidence" value="ECO:0007669"/>
    <property type="project" value="UniProtKB-SubCell"/>
</dbReference>
<dbReference type="OrthoDB" id="538640at2759"/>
<evidence type="ECO:0000256" key="1">
    <source>
        <dbReference type="RuleBase" id="RU365099"/>
    </source>
</evidence>
<dbReference type="Pfam" id="PF09424">
    <property type="entry name" value="YqeY"/>
    <property type="match status" value="1"/>
</dbReference>
<reference evidence="2 3" key="1">
    <citation type="submission" date="2020-07" db="EMBL/GenBank/DDBJ databases">
        <title>Comparative genomics of pyrophilous fungi reveals a link between fire events and developmental genes.</title>
        <authorList>
            <consortium name="DOE Joint Genome Institute"/>
            <person name="Steindorff A.S."/>
            <person name="Carver A."/>
            <person name="Calhoun S."/>
            <person name="Stillman K."/>
            <person name="Liu H."/>
            <person name="Lipzen A."/>
            <person name="Pangilinan J."/>
            <person name="Labutti K."/>
            <person name="Bruns T.D."/>
            <person name="Grigoriev I.V."/>
        </authorList>
    </citation>
    <scope>NUCLEOTIDE SEQUENCE [LARGE SCALE GENOMIC DNA]</scope>
    <source>
        <strain evidence="2 3">CBS 144469</strain>
    </source>
</reference>
<organism evidence="2 3">
    <name type="scientific">Ephemerocybe angulata</name>
    <dbReference type="NCBI Taxonomy" id="980116"/>
    <lineage>
        <taxon>Eukaryota</taxon>
        <taxon>Fungi</taxon>
        <taxon>Dikarya</taxon>
        <taxon>Basidiomycota</taxon>
        <taxon>Agaricomycotina</taxon>
        <taxon>Agaricomycetes</taxon>
        <taxon>Agaricomycetidae</taxon>
        <taxon>Agaricales</taxon>
        <taxon>Agaricineae</taxon>
        <taxon>Psathyrellaceae</taxon>
        <taxon>Ephemerocybe</taxon>
    </lineage>
</organism>
<dbReference type="Proteomes" id="UP000521943">
    <property type="component" value="Unassembled WGS sequence"/>
</dbReference>
<dbReference type="InterPro" id="IPR003789">
    <property type="entry name" value="Asn/Gln_tRNA_amidoTrase-B-like"/>
</dbReference>
<keyword evidence="1" id="KW-0496">Mitochondrion</keyword>
<dbReference type="InterPro" id="IPR042184">
    <property type="entry name" value="YqeY/Aim41_N"/>
</dbReference>
<dbReference type="GO" id="GO:0016884">
    <property type="term" value="F:carbon-nitrogen ligase activity, with glutamine as amido-N-donor"/>
    <property type="evidence" value="ECO:0007669"/>
    <property type="project" value="UniProtKB-UniRule"/>
</dbReference>
<comment type="subcellular location">
    <subcellularLocation>
        <location evidence="1">Mitochondrion</location>
    </subcellularLocation>
</comment>
<dbReference type="PROSITE" id="PS50096">
    <property type="entry name" value="IQ"/>
    <property type="match status" value="1"/>
</dbReference>
<gene>
    <name evidence="1" type="primary">AIM41</name>
    <name evidence="2" type="ORF">DFP72DRAFT_1166311</name>
</gene>
<dbReference type="PANTHER" id="PTHR28055">
    <property type="entry name" value="ALTERED INHERITANCE OF MITOCHONDRIA PROTEIN 41, MITOCHONDRIAL"/>
    <property type="match status" value="1"/>
</dbReference>
<protein>
    <recommendedName>
        <fullName evidence="1">Altered inheritance of mitochondria protein 41</fullName>
    </recommendedName>
</protein>
<sequence length="183" mass="20454">MLARIIQRQARCSAWQMSNARWNSTVADSDLRTRIMGEIKSAMKNKDTFTSRTLRSVLSEVYNADKAAPEGKITSEKIATILRKAFERRTEAISKFQAASRGDLAEKELKEVEIIAKFLPPVLTEAEVDGILSSILAKLPAGTNPPQRALGMVFKEFYAQVDKSRVDAELLKRRAQALLQARS</sequence>
<dbReference type="SUPFAM" id="SSF89095">
    <property type="entry name" value="GatB/YqeY motif"/>
    <property type="match status" value="1"/>
</dbReference>
<dbReference type="PANTHER" id="PTHR28055:SF1">
    <property type="entry name" value="ALTERED INHERITANCE OF MITOCHONDRIA PROTEIN 41, MITOCHONDRIAL"/>
    <property type="match status" value="1"/>
</dbReference>
<keyword evidence="3" id="KW-1185">Reference proteome</keyword>
<dbReference type="EMBL" id="JACGCI010000013">
    <property type="protein sequence ID" value="KAF6760035.1"/>
    <property type="molecule type" value="Genomic_DNA"/>
</dbReference>
<comment type="caution">
    <text evidence="2">The sequence shown here is derived from an EMBL/GenBank/DDBJ whole genome shotgun (WGS) entry which is preliminary data.</text>
</comment>
<dbReference type="AlphaFoldDB" id="A0A8H6I6W6"/>
<accession>A0A8H6I6W6</accession>
<name>A0A8H6I6W6_9AGAR</name>